<evidence type="ECO:0000256" key="3">
    <source>
        <dbReference type="ARBA" id="ARBA00022490"/>
    </source>
</evidence>
<proteinExistence type="predicted"/>
<comment type="caution">
    <text evidence="10">The sequence shown here is derived from an EMBL/GenBank/DDBJ whole genome shotgun (WGS) entry which is preliminary data.</text>
</comment>
<dbReference type="GO" id="GO:0005737">
    <property type="term" value="C:cytoplasm"/>
    <property type="evidence" value="ECO:0007669"/>
    <property type="project" value="UniProtKB-SubCell"/>
</dbReference>
<evidence type="ECO:0000256" key="6">
    <source>
        <dbReference type="SAM" id="MobiDB-lite"/>
    </source>
</evidence>
<evidence type="ECO:0000256" key="4">
    <source>
        <dbReference type="ARBA" id="ARBA00023069"/>
    </source>
</evidence>
<evidence type="ECO:0000256" key="5">
    <source>
        <dbReference type="ARBA" id="ARBA00023273"/>
    </source>
</evidence>
<comment type="subcellular location">
    <subcellularLocation>
        <location evidence="1">Cell projection</location>
        <location evidence="1">Cilium</location>
    </subcellularLocation>
    <subcellularLocation>
        <location evidence="2">Cytoplasm</location>
    </subcellularLocation>
</comment>
<dbReference type="InterPro" id="IPR013783">
    <property type="entry name" value="Ig-like_fold"/>
</dbReference>
<protein>
    <submittedName>
        <fullName evidence="10">Cfap74 protein</fullName>
    </submittedName>
</protein>
<name>A0A812R6R4_9DINO</name>
<evidence type="ECO:0000259" key="9">
    <source>
        <dbReference type="Pfam" id="PF24798"/>
    </source>
</evidence>
<organism evidence="10 11">
    <name type="scientific">Symbiodinium natans</name>
    <dbReference type="NCBI Taxonomy" id="878477"/>
    <lineage>
        <taxon>Eukaryota</taxon>
        <taxon>Sar</taxon>
        <taxon>Alveolata</taxon>
        <taxon>Dinophyceae</taxon>
        <taxon>Suessiales</taxon>
        <taxon>Symbiodiniaceae</taxon>
        <taxon>Symbiodinium</taxon>
    </lineage>
</organism>
<evidence type="ECO:0000313" key="11">
    <source>
        <dbReference type="Proteomes" id="UP000604046"/>
    </source>
</evidence>
<dbReference type="InterPro" id="IPR053879">
    <property type="entry name" value="HYDIN_VesB_CFA65-like_Ig"/>
</dbReference>
<dbReference type="Pfam" id="PF22544">
    <property type="entry name" value="HYDIN_VesB_CFA65-like_Ig"/>
    <property type="match status" value="1"/>
</dbReference>
<keyword evidence="11" id="KW-1185">Reference proteome</keyword>
<evidence type="ECO:0000259" key="7">
    <source>
        <dbReference type="Pfam" id="PF22544"/>
    </source>
</evidence>
<feature type="compositionally biased region" description="Acidic residues" evidence="6">
    <location>
        <begin position="1"/>
        <end position="21"/>
    </location>
</feature>
<feature type="region of interest" description="Disordered" evidence="6">
    <location>
        <begin position="1"/>
        <end position="22"/>
    </location>
</feature>
<gene>
    <name evidence="10" type="primary">Cfap74</name>
    <name evidence="10" type="ORF">SNAT2548_LOCUS23129</name>
</gene>
<feature type="domain" description="CFAP74 third Ig-like" evidence="8">
    <location>
        <begin position="288"/>
        <end position="401"/>
    </location>
</feature>
<sequence>MDEEEEEIEEEEDLDEEDEENVDKKLWVPNYSKLELQYMAAARERQRKNICSVQTWQGKEFRGDAFLAKPAVIAFNDFEVGKRYRQVIEVTNVSLTFNQFKLLPLDDSVKDFFEVNFVPPGRMSAGVTRYITLWFVPKVSQDIVSTFPILAKTGRIDFPLRCTTKKTILTITPQDAEANPSVDFGSVLVGESAERELIIKNTGALAADFSVLRSDEGVDQLTDMTTWTEKGVCKALGSSKIAFKFVPTTLGEFSTDLRLCIANGAPGDANYEKEFCVRVRGSCLDVPIYVDSEEYDMHTCVYGHIFRESVMIRNRASVAMKIQVQKPKQIEGELQLNTALAYIQGHGSQVIQVKLAPKADFLDRHPEYRDAKRPDVPGAFRIPMRIVGADQVLPVNTCLIGTFTTDAMTFLPGELNFGPCLVGTSAVQRLTIVNESALKRRYAFTRLPSYLSVQEVPQDVLEEESWGGLDAKPGTIAVVDAGIDGSMGSLLPGEKRQVSFLYTPESAIEMDNKILCKVITGDLCVRDFVISCTGQGMSPSLEFSETKLDLAAIPADASTKDSIVVTNVSKVAQMLNVVLPPMELSGVKVTPICFSLQPKESQRLQVEFKPTKEYVDLLKMPAEEKPAEPEDGAAAPPDGEAAPADEENPGAMDAEEYSRHQIEDIREHGGRRWEAEGTVHGSWRLPICFKPASQGFRDGRDQFCYLGINTCVLPSVLAMQPAVLDFGDVTAGQRALRPLVITNLAVEDGVQELHMEALPENQGFTILNAPRAVGSKPFQFMVEFKPQLVQIYQTALQLRTQNTRVQVPLRGKGVSPVLKIEPQDRTRV</sequence>
<dbReference type="PANTHER" id="PTHR22538">
    <property type="entry name" value="CILIA- AND FLAGELLA-ASSOCIATED PROTEIN 74"/>
    <property type="match status" value="1"/>
</dbReference>
<feature type="compositionally biased region" description="Low complexity" evidence="6">
    <location>
        <begin position="632"/>
        <end position="642"/>
    </location>
</feature>
<dbReference type="Pfam" id="PF24778">
    <property type="entry name" value="Ig-CFAP74_3rd"/>
    <property type="match status" value="1"/>
</dbReference>
<keyword evidence="3" id="KW-0963">Cytoplasm</keyword>
<dbReference type="Pfam" id="PF14874">
    <property type="entry name" value="PapD-like"/>
    <property type="match status" value="1"/>
</dbReference>
<dbReference type="Gene3D" id="2.60.40.10">
    <property type="entry name" value="Immunoglobulins"/>
    <property type="match status" value="4"/>
</dbReference>
<dbReference type="OrthoDB" id="443872at2759"/>
<keyword evidence="4" id="KW-0969">Cilium</keyword>
<dbReference type="EMBL" id="CAJNDS010002311">
    <property type="protein sequence ID" value="CAE7425066.1"/>
    <property type="molecule type" value="Genomic_DNA"/>
</dbReference>
<dbReference type="NCBIfam" id="NF012200">
    <property type="entry name" value="choice_anch_D"/>
    <property type="match status" value="1"/>
</dbReference>
<keyword evidence="5" id="KW-0966">Cell projection</keyword>
<evidence type="ECO:0000313" key="10">
    <source>
        <dbReference type="EMBL" id="CAE7425066.1"/>
    </source>
</evidence>
<dbReference type="Proteomes" id="UP000604046">
    <property type="component" value="Unassembled WGS sequence"/>
</dbReference>
<dbReference type="InterPro" id="IPR056310">
    <property type="entry name" value="Ig-CFAP74_4th"/>
</dbReference>
<dbReference type="GO" id="GO:0005929">
    <property type="term" value="C:cilium"/>
    <property type="evidence" value="ECO:0007669"/>
    <property type="project" value="UniProtKB-SubCell"/>
</dbReference>
<dbReference type="AlphaFoldDB" id="A0A812R6R4"/>
<reference evidence="10" key="1">
    <citation type="submission" date="2021-02" db="EMBL/GenBank/DDBJ databases">
        <authorList>
            <person name="Dougan E. K."/>
            <person name="Rhodes N."/>
            <person name="Thang M."/>
            <person name="Chan C."/>
        </authorList>
    </citation>
    <scope>NUCLEOTIDE SEQUENCE</scope>
</reference>
<feature type="domain" description="CFAP74 fourth Ig-like" evidence="9">
    <location>
        <begin position="412"/>
        <end position="454"/>
    </location>
</feature>
<feature type="region of interest" description="Disordered" evidence="6">
    <location>
        <begin position="624"/>
        <end position="653"/>
    </location>
</feature>
<dbReference type="PANTHER" id="PTHR22538:SF0">
    <property type="entry name" value="CILIA- AND FLAGELLA-ASSOCIATED PROTEIN 74"/>
    <property type="match status" value="1"/>
</dbReference>
<evidence type="ECO:0000256" key="1">
    <source>
        <dbReference type="ARBA" id="ARBA00004138"/>
    </source>
</evidence>
<feature type="domain" description="HYDIN/VesB/CFA65-like Ig-like" evidence="7">
    <location>
        <begin position="181"/>
        <end position="263"/>
    </location>
</feature>
<dbReference type="Pfam" id="PF24798">
    <property type="entry name" value="Ig-CFAP74_4th"/>
    <property type="match status" value="1"/>
</dbReference>
<accession>A0A812R6R4</accession>
<dbReference type="InterPro" id="IPR056307">
    <property type="entry name" value="Ig-CFAP74_3rd"/>
</dbReference>
<dbReference type="Pfam" id="PF24771">
    <property type="entry name" value="Ig_CFAP74_1st"/>
    <property type="match status" value="1"/>
</dbReference>
<evidence type="ECO:0000259" key="8">
    <source>
        <dbReference type="Pfam" id="PF24778"/>
    </source>
</evidence>
<evidence type="ECO:0000256" key="2">
    <source>
        <dbReference type="ARBA" id="ARBA00004496"/>
    </source>
</evidence>